<feature type="region of interest" description="Disordered" evidence="2">
    <location>
        <begin position="157"/>
        <end position="268"/>
    </location>
</feature>
<dbReference type="GO" id="GO:0005078">
    <property type="term" value="F:MAP-kinase scaffold activity"/>
    <property type="evidence" value="ECO:0007669"/>
    <property type="project" value="TreeGrafter"/>
</dbReference>
<dbReference type="STRING" id="1097556.R4XBC9"/>
<dbReference type="Pfam" id="PF23742">
    <property type="entry name" value="VBS_C3G9"/>
    <property type="match status" value="1"/>
</dbReference>
<feature type="domain" description="GIT Spa2 homology (SHD)" evidence="3">
    <location>
        <begin position="74"/>
        <end position="104"/>
    </location>
</feature>
<dbReference type="InterPro" id="IPR022018">
    <property type="entry name" value="GIT1_C"/>
</dbReference>
<name>R4XBC9_TAPDE</name>
<feature type="compositionally biased region" description="Polar residues" evidence="2">
    <location>
        <begin position="168"/>
        <end position="188"/>
    </location>
</feature>
<dbReference type="Pfam" id="PF08518">
    <property type="entry name" value="GIT_SHD"/>
    <property type="match status" value="2"/>
</dbReference>
<evidence type="ECO:0000256" key="2">
    <source>
        <dbReference type="SAM" id="MobiDB-lite"/>
    </source>
</evidence>
<dbReference type="InterPro" id="IPR039892">
    <property type="entry name" value="Spa2/Sph1"/>
</dbReference>
<feature type="compositionally biased region" description="Basic and acidic residues" evidence="2">
    <location>
        <begin position="258"/>
        <end position="268"/>
    </location>
</feature>
<dbReference type="EMBL" id="CAHR02000108">
    <property type="protein sequence ID" value="CCG82905.1"/>
    <property type="molecule type" value="Genomic_DNA"/>
</dbReference>
<dbReference type="AlphaFoldDB" id="R4XBC9"/>
<protein>
    <recommendedName>
        <fullName evidence="3">GIT Spa2 homology (SHD) domain-containing protein</fullName>
    </recommendedName>
</protein>
<dbReference type="VEuPathDB" id="FungiDB:TAPDE_003057"/>
<dbReference type="PANTHER" id="PTHR21601">
    <property type="entry name" value="SPA2 PROTEIN"/>
    <property type="match status" value="1"/>
</dbReference>
<sequence length="759" mass="84949">MAPPLQRMAALPGQPALPSGYPSDIPRSNGSNPDSHRSVGTAHAHERVVRQHWEAFRDFLNSGENHVHPRQNKAREKLTRLSETQFHELSTDVYDEVLRRSSRSSSSQSFLPPNPSFHPKRNQAREKLASLQTSRFKDLAADVFFEIERRFPGILRASQPSRFDGSDRSSPAPTNQSHVRGTSNASSQNDDRSLGSRQLNVFRQTAVIPMKSTMIEEDEDSDSGSDLKSPKNESDQSSLRSSGLRSNSITNRTRSPRTSKDVMNDYDSQRVNELLTRIKTLEDELERQTNENTSSRQLRRDMEIASERNDKLEEDLATLRLTTKQKEASGDHASLVQANAQLKEQLAEQQRISEDVHQEAEGFLREMRELSERESTIYEQAENLQAQVTHLENEVTEWKDKYLKVKTQLRQLKATSQFFSPNPDFKAGTEGSFVTPNGIVQDIAITKFQESIDSLLRIARTNTVEITESMREVIMSVRGIQKDLDESSSPLLRDDRFNKLRQRMSNTTNNLMTACKNHANGGSLSPVSLVDAAASHLASTVIEIVKICKLKTSTIDAAAADDDAERGEQRSIVPDTKVDLRFQDDYQAAPRETNGHVDPRRQASRTFQPPAVQANESVDSARDINAELRDFLGGQTEGIVAAIQRLLSAIRSDAKTPVLQTYMGDIVTIVTKVTSNMREAFQDSRPLRASAGAVVEALENCTSRIRDMENVAARASEQQASKEFKQRLAGIAFDTAKQTKELSIVLQGEAEDEDEVDLT</sequence>
<dbReference type="Proteomes" id="UP000013776">
    <property type="component" value="Unassembled WGS sequence"/>
</dbReference>
<feature type="region of interest" description="Disordered" evidence="2">
    <location>
        <begin position="103"/>
        <end position="124"/>
    </location>
</feature>
<evidence type="ECO:0000256" key="1">
    <source>
        <dbReference type="ARBA" id="ARBA00022737"/>
    </source>
</evidence>
<dbReference type="PANTHER" id="PTHR21601:SF0">
    <property type="entry name" value="PROTEIN SPA2-RELATED"/>
    <property type="match status" value="1"/>
</dbReference>
<accession>R4XBC9</accession>
<organism evidence="4 5">
    <name type="scientific">Taphrina deformans (strain PYCC 5710 / ATCC 11124 / CBS 356.35 / IMI 108563 / JCM 9778 / NBRC 8474)</name>
    <name type="common">Peach leaf curl fungus</name>
    <name type="synonym">Lalaria deformans</name>
    <dbReference type="NCBI Taxonomy" id="1097556"/>
    <lineage>
        <taxon>Eukaryota</taxon>
        <taxon>Fungi</taxon>
        <taxon>Dikarya</taxon>
        <taxon>Ascomycota</taxon>
        <taxon>Taphrinomycotina</taxon>
        <taxon>Taphrinomycetes</taxon>
        <taxon>Taphrinales</taxon>
        <taxon>Taphrinaceae</taxon>
        <taxon>Taphrina</taxon>
    </lineage>
</organism>
<feature type="region of interest" description="Disordered" evidence="2">
    <location>
        <begin position="587"/>
        <end position="617"/>
    </location>
</feature>
<keyword evidence="1" id="KW-0677">Repeat</keyword>
<comment type="caution">
    <text evidence="4">The sequence shown here is derived from an EMBL/GenBank/DDBJ whole genome shotgun (WGS) entry which is preliminary data.</text>
</comment>
<feature type="region of interest" description="Disordered" evidence="2">
    <location>
        <begin position="1"/>
        <end position="44"/>
    </location>
</feature>
<evidence type="ECO:0000313" key="4">
    <source>
        <dbReference type="EMBL" id="CCG82905.1"/>
    </source>
</evidence>
<dbReference type="InterPro" id="IPR013724">
    <property type="entry name" value="GIT_SHD"/>
</dbReference>
<reference evidence="4 5" key="1">
    <citation type="journal article" date="2013" name="MBio">
        <title>Genome sequencing of the plant pathogen Taphrina deformans, the causal agent of peach leaf curl.</title>
        <authorList>
            <person name="Cisse O.H."/>
            <person name="Almeida J.M.G.C.F."/>
            <person name="Fonseca A."/>
            <person name="Kumar A.A."/>
            <person name="Salojaervi J."/>
            <person name="Overmyer K."/>
            <person name="Hauser P.M."/>
            <person name="Pagni M."/>
        </authorList>
    </citation>
    <scope>NUCLEOTIDE SEQUENCE [LARGE SCALE GENOMIC DNA]</scope>
    <source>
        <strain evidence="5">PYCC 5710 / ATCC 11124 / CBS 356.35 / IMI 108563 / JCM 9778 / NBRC 8474</strain>
    </source>
</reference>
<dbReference type="SMART" id="SM00555">
    <property type="entry name" value="GIT"/>
    <property type="match status" value="2"/>
</dbReference>
<gene>
    <name evidence="4" type="ORF">TAPDE_003057</name>
</gene>
<dbReference type="Gene3D" id="1.20.120.330">
    <property type="entry name" value="Nucleotidyltransferases domain 2"/>
    <property type="match status" value="1"/>
</dbReference>
<feature type="domain" description="GIT Spa2 homology (SHD)" evidence="3">
    <location>
        <begin position="124"/>
        <end position="154"/>
    </location>
</feature>
<feature type="compositionally biased region" description="Low complexity" evidence="2">
    <location>
        <begin position="235"/>
        <end position="248"/>
    </location>
</feature>
<dbReference type="Pfam" id="PF12205">
    <property type="entry name" value="GIT1_C"/>
    <property type="match status" value="1"/>
</dbReference>
<dbReference type="eggNOG" id="ENOG502QS1N">
    <property type="taxonomic scope" value="Eukaryota"/>
</dbReference>
<keyword evidence="5" id="KW-1185">Reference proteome</keyword>
<feature type="region of interest" description="Disordered" evidence="2">
    <location>
        <begin position="284"/>
        <end position="304"/>
    </location>
</feature>
<proteinExistence type="predicted"/>
<dbReference type="InterPro" id="IPR056439">
    <property type="entry name" value="VBS_C3G9"/>
</dbReference>
<dbReference type="OrthoDB" id="5588096at2759"/>
<evidence type="ECO:0000259" key="3">
    <source>
        <dbReference type="SMART" id="SM00555"/>
    </source>
</evidence>
<evidence type="ECO:0000313" key="5">
    <source>
        <dbReference type="Proteomes" id="UP000013776"/>
    </source>
</evidence>